<dbReference type="AlphaFoldDB" id="A3LN12"/>
<evidence type="ECO:0000313" key="2">
    <source>
        <dbReference type="EMBL" id="ABN64778.2"/>
    </source>
</evidence>
<accession>A3LN12</accession>
<dbReference type="RefSeq" id="XP_001382807.2">
    <property type="nucleotide sequence ID" value="XM_001382770.1"/>
</dbReference>
<dbReference type="InterPro" id="IPR024761">
    <property type="entry name" value="TFIIIC_delta_N"/>
</dbReference>
<feature type="domain" description="Transcription factor IIIC 90kDa subunit N-terminal" evidence="1">
    <location>
        <begin position="28"/>
        <end position="450"/>
    </location>
</feature>
<dbReference type="STRING" id="322104.A3LN12"/>
<name>A3LN12_PICST</name>
<dbReference type="OrthoDB" id="6021743at2759"/>
<dbReference type="Proteomes" id="UP000002258">
    <property type="component" value="Chromosome 2"/>
</dbReference>
<organism evidence="2 3">
    <name type="scientific">Scheffersomyces stipitis (strain ATCC 58785 / CBS 6054 / NBRC 10063 / NRRL Y-11545)</name>
    <name type="common">Yeast</name>
    <name type="synonym">Pichia stipitis</name>
    <dbReference type="NCBI Taxonomy" id="322104"/>
    <lineage>
        <taxon>Eukaryota</taxon>
        <taxon>Fungi</taxon>
        <taxon>Dikarya</taxon>
        <taxon>Ascomycota</taxon>
        <taxon>Saccharomycotina</taxon>
        <taxon>Pichiomycetes</taxon>
        <taxon>Debaryomycetaceae</taxon>
        <taxon>Scheffersomyces</taxon>
    </lineage>
</organism>
<dbReference type="KEGG" id="pic:PICST_87725"/>
<evidence type="ECO:0000313" key="3">
    <source>
        <dbReference type="Proteomes" id="UP000002258"/>
    </source>
</evidence>
<dbReference type="InParanoid" id="A3LN12"/>
<dbReference type="Pfam" id="PF12657">
    <property type="entry name" value="TFIIIC_delta"/>
    <property type="match status" value="1"/>
</dbReference>
<gene>
    <name evidence="2" type="ORF">PICST_87725</name>
</gene>
<dbReference type="GeneID" id="4836868"/>
<proteinExistence type="predicted"/>
<sequence length="746" mass="84337">MASNASMIRSLVVQRVDVSFPHSVPLQWSQNRQLAVNNGTQLTILDPKLPSLHQGINLVNNVTILNPRDIYHVTSILHSEVLGTLPIRNFGRVIVETGDEPFQFTNINEPDIVSHRWAGIDEYTRDCDLGVLFNTGEMVVLRRENSMIDKYVVVVNVFAELSAHYGVEIEKEDILVDSEQLRKIKVKNFEFSEFFFDSGEKKQLLSIINDNGDILIYELLAGSLGPKFLLEINTHFNIIKQCWSDWTKLGDSLYSAYVSVVNSDNSAYVYAVVYNLDSNTISSSPGKVLAPVSRFLRGQVKWVTAEGLSVFISTSTGRLQLTTVQTNSLVHKLHNYATSTGIITQMEGNHLSITISFENGKFEKYILDTTAFTLNDGAPSAALTGFVSKSLYSFQLINSTAEDPGVEGVFINYGTSTVGGNIATIAFKIVPKDVLHYKIVSQSEIQIAFIKLDNVTHDEHTLSDSSTSIAKMNDIWFQHFVDIPLFGLHSENRKERLHTYLQQIDVFRHKYFVKIENFMSEISSVLASSKEGLQASLSANFNLSPMVKQLQLRYNFEKQLFNFLIALEDDDELLKKTVDQTISDIGHIEKLLTAHLIKIVLNYVKHSEGIAFENEFDKFLIVNYIKKLRELDPAESSQFEGICDEATITIRSKFFEEKFAVSVNDIAVEGESELIKSESDHRWTKCKLTNIPLLQLNNRKDELKTFNYIMYRDGGEPEVDIGEILAQLLQTIQYCFITGNKIYAIK</sequence>
<dbReference type="OMA" id="WSDNLQL"/>
<evidence type="ECO:0000259" key="1">
    <source>
        <dbReference type="Pfam" id="PF12657"/>
    </source>
</evidence>
<dbReference type="HOGENOM" id="CLU_369188_0_0_1"/>
<dbReference type="EMBL" id="CP000496">
    <property type="protein sequence ID" value="ABN64778.2"/>
    <property type="molecule type" value="Genomic_DNA"/>
</dbReference>
<dbReference type="eggNOG" id="ENOG502RQMY">
    <property type="taxonomic scope" value="Eukaryota"/>
</dbReference>
<reference evidence="2 3" key="1">
    <citation type="journal article" date="2007" name="Nat. Biotechnol.">
        <title>Genome sequence of the lignocellulose-bioconverting and xylose-fermenting yeast Pichia stipitis.</title>
        <authorList>
            <person name="Jeffries T.W."/>
            <person name="Grigoriev I.V."/>
            <person name="Grimwood J."/>
            <person name="Laplaza J.M."/>
            <person name="Aerts A."/>
            <person name="Salamov A."/>
            <person name="Schmutz J."/>
            <person name="Lindquist E."/>
            <person name="Dehal P."/>
            <person name="Shapiro H."/>
            <person name="Jin Y.S."/>
            <person name="Passoth V."/>
            <person name="Richardson P.M."/>
        </authorList>
    </citation>
    <scope>NUCLEOTIDE SEQUENCE [LARGE SCALE GENOMIC DNA]</scope>
    <source>
        <strain evidence="3">ATCC 58785 / CBS 6054 / NBRC 10063 / NRRL Y-11545</strain>
    </source>
</reference>
<protein>
    <recommendedName>
        <fullName evidence="1">Transcription factor IIIC 90kDa subunit N-terminal domain-containing protein</fullName>
    </recommendedName>
</protein>
<keyword evidence="3" id="KW-1185">Reference proteome</keyword>